<dbReference type="GO" id="GO:0000166">
    <property type="term" value="F:nucleotide binding"/>
    <property type="evidence" value="ECO:0007669"/>
    <property type="project" value="InterPro"/>
</dbReference>
<sequence length="590" mass="64879">MNLKPEELAVGKENFNEALGVNRRDFLKGVVAAGAVSGAGLGAMYFGYSKVKDPVRIGVIGTGDEGSVLIGALNPEYVDVVAISDIRPYNVHRAFHGDHSSPAALEARQGLMSVYGWKTEDEAKKHVKVYTDYKELLADPNVEAVICALPLFIHKQVAMDAMAAGKHVLTEKLMAHTVMQCKEMGRMAEEKDLYLATGHQRHYSVLYDNAVNLIQWGVLGEIHHIRAQWHRGNLPGGDSWQQPIPGGEKLANGKMEDQIKKGMDAFKKRADTETDPARRAQYKAMYAQYAAWNEDQKIDPTKYGYQDFTIRNRQGEERPISAMEELCRWRLWDRTGGGLMAELGSHQLDAASIFISALRKDGKKAHPLAVHATGGRHIFGYDRDADDHVYCMFEFPGSGYDPAFDVGYYDDVTNWPPKGKGVPSYQDDPHKKVVVTYSSINGNGFGGYGEVVMGSKGSLVLHNEKDVALYKNGVSADTKLSVKKDSGGPTMDTQASGGQTKAASLANAATQGPVSRGYTEEIEHWAYCIRNPAPENKPKCHPEVAMGDAVIALTARLAIQRSNQGKGGYIPFKEEWFDIHSDATPENDLA</sequence>
<organism evidence="2 3">
    <name type="scientific">Blastopirellula marina</name>
    <dbReference type="NCBI Taxonomy" id="124"/>
    <lineage>
        <taxon>Bacteria</taxon>
        <taxon>Pseudomonadati</taxon>
        <taxon>Planctomycetota</taxon>
        <taxon>Planctomycetia</taxon>
        <taxon>Pirellulales</taxon>
        <taxon>Pirellulaceae</taxon>
        <taxon>Blastopirellula</taxon>
    </lineage>
</organism>
<dbReference type="PANTHER" id="PTHR43818:SF12">
    <property type="entry name" value="NADH-DEPENDENT DEHYDROGENASE-RELATED"/>
    <property type="match status" value="1"/>
</dbReference>
<dbReference type="Pfam" id="PF01408">
    <property type="entry name" value="GFO_IDH_MocA"/>
    <property type="match status" value="1"/>
</dbReference>
<dbReference type="EMBL" id="PUIA01000069">
    <property type="protein sequence ID" value="PQO25871.1"/>
    <property type="molecule type" value="Genomic_DNA"/>
</dbReference>
<dbReference type="InterPro" id="IPR019546">
    <property type="entry name" value="TAT_signal_bac_arc"/>
</dbReference>
<evidence type="ECO:0000259" key="1">
    <source>
        <dbReference type="Pfam" id="PF01408"/>
    </source>
</evidence>
<gene>
    <name evidence="2" type="ORF">C5Y96_20670</name>
</gene>
<dbReference type="AlphaFoldDB" id="A0A2S8F132"/>
<protein>
    <submittedName>
        <fullName evidence="2">Gfo/Idh/MocA family oxidoreductase</fullName>
    </submittedName>
</protein>
<name>A0A2S8F132_9BACT</name>
<dbReference type="PANTHER" id="PTHR43818">
    <property type="entry name" value="BCDNA.GH03377"/>
    <property type="match status" value="1"/>
</dbReference>
<accession>A0A2S8F132</accession>
<dbReference type="RefSeq" id="WP_105357342.1">
    <property type="nucleotide sequence ID" value="NZ_PUIA01000069.1"/>
</dbReference>
<dbReference type="InterPro" id="IPR050463">
    <property type="entry name" value="Gfo/Idh/MocA_oxidrdct_glycsds"/>
</dbReference>
<dbReference type="SUPFAM" id="SSF51735">
    <property type="entry name" value="NAD(P)-binding Rossmann-fold domains"/>
    <property type="match status" value="1"/>
</dbReference>
<feature type="domain" description="Gfo/Idh/MocA-like oxidoreductase N-terminal" evidence="1">
    <location>
        <begin position="56"/>
        <end position="199"/>
    </location>
</feature>
<dbReference type="InterPro" id="IPR000683">
    <property type="entry name" value="Gfo/Idh/MocA-like_OxRdtase_N"/>
</dbReference>
<comment type="caution">
    <text evidence="2">The sequence shown here is derived from an EMBL/GenBank/DDBJ whole genome shotgun (WGS) entry which is preliminary data.</text>
</comment>
<dbReference type="PROSITE" id="PS51318">
    <property type="entry name" value="TAT"/>
    <property type="match status" value="1"/>
</dbReference>
<dbReference type="Gene3D" id="3.30.360.10">
    <property type="entry name" value="Dihydrodipicolinate Reductase, domain 2"/>
    <property type="match status" value="1"/>
</dbReference>
<dbReference type="SUPFAM" id="SSF55347">
    <property type="entry name" value="Glyceraldehyde-3-phosphate dehydrogenase-like, C-terminal domain"/>
    <property type="match status" value="1"/>
</dbReference>
<dbReference type="Gene3D" id="3.40.50.720">
    <property type="entry name" value="NAD(P)-binding Rossmann-like Domain"/>
    <property type="match status" value="1"/>
</dbReference>
<dbReference type="InterPro" id="IPR036291">
    <property type="entry name" value="NAD(P)-bd_dom_sf"/>
</dbReference>
<dbReference type="Proteomes" id="UP000240009">
    <property type="component" value="Unassembled WGS sequence"/>
</dbReference>
<dbReference type="InterPro" id="IPR006311">
    <property type="entry name" value="TAT_signal"/>
</dbReference>
<proteinExistence type="predicted"/>
<reference evidence="2 3" key="1">
    <citation type="submission" date="2018-02" db="EMBL/GenBank/DDBJ databases">
        <title>Comparative genomes isolates from brazilian mangrove.</title>
        <authorList>
            <person name="Araujo J.E."/>
            <person name="Taketani R.G."/>
            <person name="Silva M.C.P."/>
            <person name="Loureco M.V."/>
            <person name="Andreote F.D."/>
        </authorList>
    </citation>
    <scope>NUCLEOTIDE SEQUENCE [LARGE SCALE GENOMIC DNA]</scope>
    <source>
        <strain evidence="2 3">HEX-2 MGV</strain>
    </source>
</reference>
<evidence type="ECO:0000313" key="2">
    <source>
        <dbReference type="EMBL" id="PQO25871.1"/>
    </source>
</evidence>
<evidence type="ECO:0000313" key="3">
    <source>
        <dbReference type="Proteomes" id="UP000240009"/>
    </source>
</evidence>
<dbReference type="NCBIfam" id="TIGR01409">
    <property type="entry name" value="TAT_signal_seq"/>
    <property type="match status" value="1"/>
</dbReference>
<dbReference type="OrthoDB" id="9792935at2"/>